<dbReference type="EMBL" id="VDHJ01000001">
    <property type="protein sequence ID" value="TNM00452.1"/>
    <property type="molecule type" value="Genomic_DNA"/>
</dbReference>
<dbReference type="InterPro" id="IPR045004">
    <property type="entry name" value="ECH_dom"/>
</dbReference>
<reference evidence="5 6" key="1">
    <citation type="submission" date="2019-06" db="EMBL/GenBank/DDBJ databases">
        <authorList>
            <person name="Li J."/>
        </authorList>
    </citation>
    <scope>NUCLEOTIDE SEQUENCE [LARGE SCALE GENOMIC DNA]</scope>
    <source>
        <strain evidence="5 6">LMG 28165</strain>
    </source>
</reference>
<dbReference type="PANTHER" id="PTHR43176">
    <property type="entry name" value="3-HYDROXYISOBUTYRYL-COA HYDROLASE-RELATED"/>
    <property type="match status" value="1"/>
</dbReference>
<gene>
    <name evidence="5" type="ORF">FHE74_00430</name>
</gene>
<keyword evidence="6" id="KW-1185">Reference proteome</keyword>
<evidence type="ECO:0000313" key="5">
    <source>
        <dbReference type="EMBL" id="TNM00452.1"/>
    </source>
</evidence>
<evidence type="ECO:0000256" key="1">
    <source>
        <dbReference type="ARBA" id="ARBA00001709"/>
    </source>
</evidence>
<evidence type="ECO:0000259" key="4">
    <source>
        <dbReference type="Pfam" id="PF16113"/>
    </source>
</evidence>
<evidence type="ECO:0000313" key="6">
    <source>
        <dbReference type="Proteomes" id="UP000312032"/>
    </source>
</evidence>
<dbReference type="InterPro" id="IPR029045">
    <property type="entry name" value="ClpP/crotonase-like_dom_sf"/>
</dbReference>
<dbReference type="InterPro" id="IPR032259">
    <property type="entry name" value="HIBYL-CoA-H"/>
</dbReference>
<dbReference type="Proteomes" id="UP000312032">
    <property type="component" value="Unassembled WGS sequence"/>
</dbReference>
<dbReference type="RefSeq" id="WP_139464450.1">
    <property type="nucleotide sequence ID" value="NZ_VDHJ01000001.1"/>
</dbReference>
<name>A0A5C4U6C5_9CORY</name>
<accession>A0A5C4U6C5</accession>
<dbReference type="EC" id="3.1.2.4" evidence="2"/>
<keyword evidence="3" id="KW-0378">Hydrolase</keyword>
<comment type="caution">
    <text evidence="5">The sequence shown here is derived from an EMBL/GenBank/DDBJ whole genome shotgun (WGS) entry which is preliminary data.</text>
</comment>
<dbReference type="SUPFAM" id="SSF52096">
    <property type="entry name" value="ClpP/crotonase"/>
    <property type="match status" value="1"/>
</dbReference>
<dbReference type="GO" id="GO:0016853">
    <property type="term" value="F:isomerase activity"/>
    <property type="evidence" value="ECO:0007669"/>
    <property type="project" value="UniProtKB-KW"/>
</dbReference>
<comment type="catalytic activity">
    <reaction evidence="1">
        <text>3-hydroxy-2-methylpropanoyl-CoA + H2O = 3-hydroxy-2-methylpropanoate + CoA + H(+)</text>
        <dbReference type="Rhea" id="RHEA:20888"/>
        <dbReference type="ChEBI" id="CHEBI:11805"/>
        <dbReference type="ChEBI" id="CHEBI:15377"/>
        <dbReference type="ChEBI" id="CHEBI:15378"/>
        <dbReference type="ChEBI" id="CHEBI:57287"/>
        <dbReference type="ChEBI" id="CHEBI:57340"/>
        <dbReference type="EC" id="3.1.2.4"/>
    </reaction>
</comment>
<dbReference type="Pfam" id="PF16113">
    <property type="entry name" value="ECH_2"/>
    <property type="match status" value="1"/>
</dbReference>
<proteinExistence type="predicted"/>
<dbReference type="PANTHER" id="PTHR43176:SF3">
    <property type="entry name" value="3-HYDROXYISOBUTYRYL-COA HYDROLASE, MITOCHONDRIAL"/>
    <property type="match status" value="1"/>
</dbReference>
<dbReference type="CDD" id="cd06558">
    <property type="entry name" value="crotonase-like"/>
    <property type="match status" value="1"/>
</dbReference>
<protein>
    <recommendedName>
        <fullName evidence="2">3-hydroxyisobutyryl-CoA hydrolase</fullName>
        <ecNumber evidence="2">3.1.2.4</ecNumber>
    </recommendedName>
</protein>
<dbReference type="Gene3D" id="3.90.226.10">
    <property type="entry name" value="2-enoyl-CoA Hydratase, Chain A, domain 1"/>
    <property type="match status" value="1"/>
</dbReference>
<evidence type="ECO:0000256" key="3">
    <source>
        <dbReference type="ARBA" id="ARBA00022801"/>
    </source>
</evidence>
<dbReference type="GO" id="GO:0006574">
    <property type="term" value="P:L-valine catabolic process"/>
    <property type="evidence" value="ECO:0007669"/>
    <property type="project" value="TreeGrafter"/>
</dbReference>
<keyword evidence="5" id="KW-0413">Isomerase</keyword>
<feature type="domain" description="Enoyl-CoA hydratase/isomerase" evidence="4">
    <location>
        <begin position="14"/>
        <end position="315"/>
    </location>
</feature>
<dbReference type="NCBIfam" id="NF004127">
    <property type="entry name" value="PRK05617.1"/>
    <property type="match status" value="1"/>
</dbReference>
<sequence>MTENVALSVRNTTGVIELTRPRALNSLSPDMVTAIKAQLEQWREDPAITHVVVTAAERGFCAGGDVRGARQEILDGHEDEVDAFFAEEYALNLLIAEYPKPYIALIDGVLMGGGMGISIHGSHRVMSPNTIAAMPEAAIGYVTDVGMSHTLQHLPSGKAIGRFISLTGYRLNIADLVYTGLATHVGTVELADVVERGVAALEGLPRETVGNSPLERFREQIDKTFGFDTWEEISAALEASNDVDFVEFTRELLASASPSALVAITELLAANYSVSLEQALENERVLGERMRREPDFIEGVRAVLVDKDRSPHFGPVGDANAYRALLRSARPDQE</sequence>
<dbReference type="GO" id="GO:0003860">
    <property type="term" value="F:3-hydroxyisobutyryl-CoA hydrolase activity"/>
    <property type="evidence" value="ECO:0007669"/>
    <property type="project" value="UniProtKB-EC"/>
</dbReference>
<evidence type="ECO:0000256" key="2">
    <source>
        <dbReference type="ARBA" id="ARBA00011915"/>
    </source>
</evidence>
<dbReference type="AlphaFoldDB" id="A0A5C4U6C5"/>
<organism evidence="5 6">
    <name type="scientific">Corynebacterium tapiri</name>
    <dbReference type="NCBI Taxonomy" id="1448266"/>
    <lineage>
        <taxon>Bacteria</taxon>
        <taxon>Bacillati</taxon>
        <taxon>Actinomycetota</taxon>
        <taxon>Actinomycetes</taxon>
        <taxon>Mycobacteriales</taxon>
        <taxon>Corynebacteriaceae</taxon>
        <taxon>Corynebacterium</taxon>
    </lineage>
</organism>
<dbReference type="OrthoDB" id="9790967at2"/>